<dbReference type="InterPro" id="IPR002123">
    <property type="entry name" value="Plipid/glycerol_acylTrfase"/>
</dbReference>
<dbReference type="GO" id="GO:0006654">
    <property type="term" value="P:phosphatidic acid biosynthetic process"/>
    <property type="evidence" value="ECO:0007669"/>
    <property type="project" value="TreeGrafter"/>
</dbReference>
<dbReference type="GO" id="GO:0005783">
    <property type="term" value="C:endoplasmic reticulum"/>
    <property type="evidence" value="ECO:0007669"/>
    <property type="project" value="TreeGrafter"/>
</dbReference>
<evidence type="ECO:0000313" key="5">
    <source>
        <dbReference type="EMBL" id="PPQ87022.1"/>
    </source>
</evidence>
<dbReference type="STRING" id="181874.A0A409X8C9"/>
<dbReference type="PANTHER" id="PTHR10434:SF11">
    <property type="entry name" value="1-ACYL-SN-GLYCEROL-3-PHOSPHATE ACYLTRANSFERASE"/>
    <property type="match status" value="1"/>
</dbReference>
<evidence type="ECO:0000259" key="4">
    <source>
        <dbReference type="SMART" id="SM00563"/>
    </source>
</evidence>
<keyword evidence="1" id="KW-0808">Transferase</keyword>
<gene>
    <name evidence="5" type="ORF">CVT24_002671</name>
</gene>
<dbReference type="Pfam" id="PF01553">
    <property type="entry name" value="Acyltransferase"/>
    <property type="match status" value="1"/>
</dbReference>
<feature type="region of interest" description="Disordered" evidence="3">
    <location>
        <begin position="167"/>
        <end position="212"/>
    </location>
</feature>
<sequence length="212" mass="22727">MTMSGTIFIDRGNSARARKSVDDAITRMKKERSSLWMFPEGTRHMSKEASMLPLKKGGFHMAINAGIPIIPIVTQNYWNIYRKGIFNSGVIKVRVLPAIHTAGLTIADVGSLTTRVHDAMLESLLALEAPPTEKPSQTTTVEPSPSSDPLEAAANVVAPSPSTQEVLEVELQSKGSSSSLASSSVSSAFRKSSSEQGAETEEDEGMILVGRP</sequence>
<dbReference type="Proteomes" id="UP000284842">
    <property type="component" value="Unassembled WGS sequence"/>
</dbReference>
<evidence type="ECO:0000313" key="6">
    <source>
        <dbReference type="Proteomes" id="UP000284842"/>
    </source>
</evidence>
<dbReference type="CDD" id="cd07989">
    <property type="entry name" value="LPLAT_AGPAT-like"/>
    <property type="match status" value="1"/>
</dbReference>
<feature type="compositionally biased region" description="Low complexity" evidence="3">
    <location>
        <begin position="173"/>
        <end position="191"/>
    </location>
</feature>
<evidence type="ECO:0000256" key="1">
    <source>
        <dbReference type="ARBA" id="ARBA00022679"/>
    </source>
</evidence>
<protein>
    <recommendedName>
        <fullName evidence="4">Phospholipid/glycerol acyltransferase domain-containing protein</fullName>
    </recommendedName>
</protein>
<feature type="compositionally biased region" description="Polar residues" evidence="3">
    <location>
        <begin position="134"/>
        <end position="147"/>
    </location>
</feature>
<comment type="caution">
    <text evidence="5">The sequence shown here is derived from an EMBL/GenBank/DDBJ whole genome shotgun (WGS) entry which is preliminary data.</text>
</comment>
<dbReference type="OrthoDB" id="202234at2759"/>
<proteinExistence type="predicted"/>
<evidence type="ECO:0000256" key="3">
    <source>
        <dbReference type="SAM" id="MobiDB-lite"/>
    </source>
</evidence>
<organism evidence="5 6">
    <name type="scientific">Panaeolus cyanescens</name>
    <dbReference type="NCBI Taxonomy" id="181874"/>
    <lineage>
        <taxon>Eukaryota</taxon>
        <taxon>Fungi</taxon>
        <taxon>Dikarya</taxon>
        <taxon>Basidiomycota</taxon>
        <taxon>Agaricomycotina</taxon>
        <taxon>Agaricomycetes</taxon>
        <taxon>Agaricomycetidae</taxon>
        <taxon>Agaricales</taxon>
        <taxon>Agaricineae</taxon>
        <taxon>Galeropsidaceae</taxon>
        <taxon>Panaeolus</taxon>
    </lineage>
</organism>
<reference evidence="5 6" key="1">
    <citation type="journal article" date="2018" name="Evol. Lett.">
        <title>Horizontal gene cluster transfer increased hallucinogenic mushroom diversity.</title>
        <authorList>
            <person name="Reynolds H.T."/>
            <person name="Vijayakumar V."/>
            <person name="Gluck-Thaler E."/>
            <person name="Korotkin H.B."/>
            <person name="Matheny P.B."/>
            <person name="Slot J.C."/>
        </authorList>
    </citation>
    <scope>NUCLEOTIDE SEQUENCE [LARGE SCALE GENOMIC DNA]</scope>
    <source>
        <strain evidence="5 6">2629</strain>
    </source>
</reference>
<accession>A0A409X8C9</accession>
<dbReference type="SUPFAM" id="SSF69593">
    <property type="entry name" value="Glycerol-3-phosphate (1)-acyltransferase"/>
    <property type="match status" value="1"/>
</dbReference>
<dbReference type="SMART" id="SM00563">
    <property type="entry name" value="PlsC"/>
    <property type="match status" value="1"/>
</dbReference>
<dbReference type="PANTHER" id="PTHR10434">
    <property type="entry name" value="1-ACYL-SN-GLYCEROL-3-PHOSPHATE ACYLTRANSFERASE"/>
    <property type="match status" value="1"/>
</dbReference>
<dbReference type="InParanoid" id="A0A409X8C9"/>
<dbReference type="EMBL" id="NHTK01004379">
    <property type="protein sequence ID" value="PPQ87022.1"/>
    <property type="molecule type" value="Genomic_DNA"/>
</dbReference>
<evidence type="ECO:0000256" key="2">
    <source>
        <dbReference type="ARBA" id="ARBA00023315"/>
    </source>
</evidence>
<dbReference type="AlphaFoldDB" id="A0A409X8C9"/>
<feature type="region of interest" description="Disordered" evidence="3">
    <location>
        <begin position="128"/>
        <end position="153"/>
    </location>
</feature>
<keyword evidence="6" id="KW-1185">Reference proteome</keyword>
<feature type="domain" description="Phospholipid/glycerol acyltransferase" evidence="4">
    <location>
        <begin position="1"/>
        <end position="77"/>
    </location>
</feature>
<dbReference type="GO" id="GO:0003841">
    <property type="term" value="F:1-acylglycerol-3-phosphate O-acyltransferase activity"/>
    <property type="evidence" value="ECO:0007669"/>
    <property type="project" value="TreeGrafter"/>
</dbReference>
<name>A0A409X8C9_9AGAR</name>
<keyword evidence="2" id="KW-0012">Acyltransferase</keyword>